<sequence length="632" mass="72552">MQKSTTLLLILMISLSTQAKDLFYTAFLISDSLKENASAVIRNEHFEVEIISQTKVRVKQIKAITVLNSKGKKKAWEAFSYDENKKITDLSARMYNATGQEVDKWNKSKWEDVSYDPFGTAYSDTRMLICKPVSNSYPYTIEYTVSYERNNTYMIDGWHPLWEDNLSIEKSTFVLRNTSDLKIKFKEYNFNKHIAKQSTPLISTWELTNMPAYKSEPYRPSKKEYLPYISVDANDFSYSGYTGKSDTWKDFGMFIAQLNNDRHHLPKERLMEVDGLLDTCTTAASKVKTLYQYMQSHTRYVNISIGIGGIQTFPAQTVSENGYGDCKALSNYMYALLKHAGIKSYFTLVNAGAQNYSFDVDYVGHQFNHAILCVPLQKDTIWLECTSQTIPCGFLGNFTDNRQVLLITEQGGVLAKTPKYGKTENKLYRNAEVEVMASGDCTAQLVSSYTGLEYDAKHRLTAVDKEQQLKMLYKDFDIPNFTINSFNLNNTQTSQPKLFEEINLTLPKYASSSGTRLFLPLNLASKWDYVPRKVKNRSFDIHVHSEFLNTDTICYTLPDSYIIEVLPEDVSLESKYGIYKSEIKLNGNKLIYARRIEFNSGIYTSDEYSDFVDFFKMIQKNDNALTVLKRAE</sequence>
<feature type="domain" description="DUF3857" evidence="2">
    <location>
        <begin position="62"/>
        <end position="213"/>
    </location>
</feature>
<accession>A0A521AJM2</accession>
<evidence type="ECO:0000256" key="1">
    <source>
        <dbReference type="SAM" id="SignalP"/>
    </source>
</evidence>
<proteinExistence type="predicted"/>
<gene>
    <name evidence="3" type="ORF">SAMN06265379_101186</name>
</gene>
<dbReference type="InterPro" id="IPR024618">
    <property type="entry name" value="DUF3857"/>
</dbReference>
<keyword evidence="1" id="KW-0732">Signal</keyword>
<dbReference type="AlphaFoldDB" id="A0A521AJM2"/>
<evidence type="ECO:0000313" key="4">
    <source>
        <dbReference type="Proteomes" id="UP000319040"/>
    </source>
</evidence>
<feature type="chain" id="PRO_5021764736" description="DUF3857 domain-containing protein" evidence="1">
    <location>
        <begin position="20"/>
        <end position="632"/>
    </location>
</feature>
<dbReference type="SUPFAM" id="SSF54001">
    <property type="entry name" value="Cysteine proteinases"/>
    <property type="match status" value="1"/>
</dbReference>
<dbReference type="Gene3D" id="2.60.40.3140">
    <property type="match status" value="1"/>
</dbReference>
<protein>
    <recommendedName>
        <fullName evidence="2">DUF3857 domain-containing protein</fullName>
    </recommendedName>
</protein>
<evidence type="ECO:0000313" key="3">
    <source>
        <dbReference type="EMBL" id="SMO34968.1"/>
    </source>
</evidence>
<dbReference type="OrthoDB" id="8595007at2"/>
<keyword evidence="4" id="KW-1185">Reference proteome</keyword>
<dbReference type="Pfam" id="PF12969">
    <property type="entry name" value="DUF3857"/>
    <property type="match status" value="1"/>
</dbReference>
<dbReference type="Gene3D" id="3.10.620.30">
    <property type="match status" value="1"/>
</dbReference>
<dbReference type="EMBL" id="FXTB01000001">
    <property type="protein sequence ID" value="SMO34968.1"/>
    <property type="molecule type" value="Genomic_DNA"/>
</dbReference>
<dbReference type="Gene3D" id="2.60.120.1130">
    <property type="match status" value="1"/>
</dbReference>
<dbReference type="Proteomes" id="UP000319040">
    <property type="component" value="Unassembled WGS sequence"/>
</dbReference>
<reference evidence="3 4" key="1">
    <citation type="submission" date="2017-05" db="EMBL/GenBank/DDBJ databases">
        <authorList>
            <person name="Varghese N."/>
            <person name="Submissions S."/>
        </authorList>
    </citation>
    <scope>NUCLEOTIDE SEQUENCE [LARGE SCALE GENOMIC DNA]</scope>
    <source>
        <strain evidence="3 4">DSM 27040</strain>
    </source>
</reference>
<dbReference type="RefSeq" id="WP_142531597.1">
    <property type="nucleotide sequence ID" value="NZ_FXTB01000001.1"/>
</dbReference>
<evidence type="ECO:0000259" key="2">
    <source>
        <dbReference type="Pfam" id="PF12969"/>
    </source>
</evidence>
<feature type="signal peptide" evidence="1">
    <location>
        <begin position="1"/>
        <end position="19"/>
    </location>
</feature>
<name>A0A521AJM2_SACCC</name>
<dbReference type="InterPro" id="IPR038765">
    <property type="entry name" value="Papain-like_cys_pep_sf"/>
</dbReference>
<organism evidence="3 4">
    <name type="scientific">Saccharicrinis carchari</name>
    <dbReference type="NCBI Taxonomy" id="1168039"/>
    <lineage>
        <taxon>Bacteria</taxon>
        <taxon>Pseudomonadati</taxon>
        <taxon>Bacteroidota</taxon>
        <taxon>Bacteroidia</taxon>
        <taxon>Marinilabiliales</taxon>
        <taxon>Marinilabiliaceae</taxon>
        <taxon>Saccharicrinis</taxon>
    </lineage>
</organism>